<keyword evidence="2" id="KW-1185">Reference proteome</keyword>
<dbReference type="Proteomes" id="UP000191672">
    <property type="component" value="Unassembled WGS sequence"/>
</dbReference>
<dbReference type="AlphaFoldDB" id="A0A1V6QML8"/>
<dbReference type="EMBL" id="MDYN01000001">
    <property type="protein sequence ID" value="OQD90425.1"/>
    <property type="molecule type" value="Genomic_DNA"/>
</dbReference>
<sequence length="208" mass="23406">MAMISGFTQGQTSWFLEIDRMYDPPFRILVDLERMILPASSHYHQFTICKESTNKVSRPAPNHHDLFTASGVLIVALMYRADGPMWSDIAIAQYKTRFPNDTLQHIYIDNCTNVETDPLVTMLMGGTRDDDWYGFSPAQSRIQVPTVLQYGTPAYQAILGSATGKAVAAFILGAFPRGAWRVAKIACWYYWGVNIRFDLEPVSEGPTI</sequence>
<reference evidence="2" key="1">
    <citation type="journal article" date="2017" name="Nat. Microbiol.">
        <title>Global analysis of biosynthetic gene clusters reveals vast potential of secondary metabolite production in Penicillium species.</title>
        <authorList>
            <person name="Nielsen J.C."/>
            <person name="Grijseels S."/>
            <person name="Prigent S."/>
            <person name="Ji B."/>
            <person name="Dainat J."/>
            <person name="Nielsen K.F."/>
            <person name="Frisvad J.C."/>
            <person name="Workman M."/>
            <person name="Nielsen J."/>
        </authorList>
    </citation>
    <scope>NUCLEOTIDE SEQUENCE [LARGE SCALE GENOMIC DNA]</scope>
    <source>
        <strain evidence="2">IBT 31811</strain>
    </source>
</reference>
<accession>A0A1V6QML8</accession>
<organism evidence="1 2">
    <name type="scientific">Penicillium antarcticum</name>
    <dbReference type="NCBI Taxonomy" id="416450"/>
    <lineage>
        <taxon>Eukaryota</taxon>
        <taxon>Fungi</taxon>
        <taxon>Dikarya</taxon>
        <taxon>Ascomycota</taxon>
        <taxon>Pezizomycotina</taxon>
        <taxon>Eurotiomycetes</taxon>
        <taxon>Eurotiomycetidae</taxon>
        <taxon>Eurotiales</taxon>
        <taxon>Aspergillaceae</taxon>
        <taxon>Penicillium</taxon>
    </lineage>
</organism>
<comment type="caution">
    <text evidence="1">The sequence shown here is derived from an EMBL/GenBank/DDBJ whole genome shotgun (WGS) entry which is preliminary data.</text>
</comment>
<name>A0A1V6QML8_9EURO</name>
<evidence type="ECO:0000313" key="2">
    <source>
        <dbReference type="Proteomes" id="UP000191672"/>
    </source>
</evidence>
<evidence type="ECO:0000313" key="1">
    <source>
        <dbReference type="EMBL" id="OQD90425.1"/>
    </source>
</evidence>
<proteinExistence type="predicted"/>
<gene>
    <name evidence="1" type="ORF">PENANT_c001G09495</name>
</gene>
<protein>
    <submittedName>
        <fullName evidence="1">Uncharacterized protein</fullName>
    </submittedName>
</protein>